<dbReference type="EMBL" id="BAAAGX010000016">
    <property type="protein sequence ID" value="GAA0252431.1"/>
    <property type="molecule type" value="Genomic_DNA"/>
</dbReference>
<dbReference type="Proteomes" id="UP001500967">
    <property type="component" value="Unassembled WGS sequence"/>
</dbReference>
<name>A0ABP3E4K1_9ACTN</name>
<proteinExistence type="predicted"/>
<organism evidence="1 2">
    <name type="scientific">Cryptosporangium japonicum</name>
    <dbReference type="NCBI Taxonomy" id="80872"/>
    <lineage>
        <taxon>Bacteria</taxon>
        <taxon>Bacillati</taxon>
        <taxon>Actinomycetota</taxon>
        <taxon>Actinomycetes</taxon>
        <taxon>Cryptosporangiales</taxon>
        <taxon>Cryptosporangiaceae</taxon>
        <taxon>Cryptosporangium</taxon>
    </lineage>
</organism>
<gene>
    <name evidence="1" type="ORF">GCM10009539_41970</name>
</gene>
<evidence type="ECO:0000313" key="2">
    <source>
        <dbReference type="Proteomes" id="UP001500967"/>
    </source>
</evidence>
<keyword evidence="2" id="KW-1185">Reference proteome</keyword>
<protein>
    <submittedName>
        <fullName evidence="1">Uncharacterized protein</fullName>
    </submittedName>
</protein>
<evidence type="ECO:0000313" key="1">
    <source>
        <dbReference type="EMBL" id="GAA0252431.1"/>
    </source>
</evidence>
<accession>A0ABP3E4K1</accession>
<sequence>MGPLGNPGLLREAPALIVVPVGVALSVALHGRAHGHPPTPLALLAGTGLLVGPALPLTGAQRGAPVIVGALTAARAGLHVVFSLGVRRTPWRARPGRERCSRRTSSPVR</sequence>
<reference evidence="2" key="1">
    <citation type="journal article" date="2019" name="Int. J. Syst. Evol. Microbiol.">
        <title>The Global Catalogue of Microorganisms (GCM) 10K type strain sequencing project: providing services to taxonomists for standard genome sequencing and annotation.</title>
        <authorList>
            <consortium name="The Broad Institute Genomics Platform"/>
            <consortium name="The Broad Institute Genome Sequencing Center for Infectious Disease"/>
            <person name="Wu L."/>
            <person name="Ma J."/>
        </authorList>
    </citation>
    <scope>NUCLEOTIDE SEQUENCE [LARGE SCALE GENOMIC DNA]</scope>
    <source>
        <strain evidence="2">JCM 10425</strain>
    </source>
</reference>
<comment type="caution">
    <text evidence="1">The sequence shown here is derived from an EMBL/GenBank/DDBJ whole genome shotgun (WGS) entry which is preliminary data.</text>
</comment>